<proteinExistence type="predicted"/>
<organism evidence="1 2">
    <name type="scientific">Loxostege sticticalis</name>
    <name type="common">Beet webworm moth</name>
    <dbReference type="NCBI Taxonomy" id="481309"/>
    <lineage>
        <taxon>Eukaryota</taxon>
        <taxon>Metazoa</taxon>
        <taxon>Ecdysozoa</taxon>
        <taxon>Arthropoda</taxon>
        <taxon>Hexapoda</taxon>
        <taxon>Insecta</taxon>
        <taxon>Pterygota</taxon>
        <taxon>Neoptera</taxon>
        <taxon>Endopterygota</taxon>
        <taxon>Lepidoptera</taxon>
        <taxon>Glossata</taxon>
        <taxon>Ditrysia</taxon>
        <taxon>Pyraloidea</taxon>
        <taxon>Crambidae</taxon>
        <taxon>Pyraustinae</taxon>
        <taxon>Loxostege</taxon>
    </lineage>
</organism>
<comment type="caution">
    <text evidence="1">The sequence shown here is derived from an EMBL/GenBank/DDBJ whole genome shotgun (WGS) entry which is preliminary data.</text>
</comment>
<evidence type="ECO:0000313" key="2">
    <source>
        <dbReference type="Proteomes" id="UP001549921"/>
    </source>
</evidence>
<dbReference type="InterPro" id="IPR039150">
    <property type="entry name" value="TEFM"/>
</dbReference>
<protein>
    <recommendedName>
        <fullName evidence="3">Transcription elongation factor, mitochondrial</fullName>
    </recommendedName>
</protein>
<name>A0ABD0STE9_LOXSC</name>
<dbReference type="PANTHER" id="PTHR21053">
    <property type="entry name" value="TRANSCRIPTION ELONGATION FACTOR, MITOCHONDRIAL"/>
    <property type="match status" value="1"/>
</dbReference>
<evidence type="ECO:0008006" key="3">
    <source>
        <dbReference type="Google" id="ProtNLM"/>
    </source>
</evidence>
<reference evidence="1 2" key="1">
    <citation type="submission" date="2024-06" db="EMBL/GenBank/DDBJ databases">
        <title>A chromosome-level genome assembly of beet webworm, Loxostege sticticalis.</title>
        <authorList>
            <person name="Zhang Y."/>
        </authorList>
    </citation>
    <scope>NUCLEOTIDE SEQUENCE [LARGE SCALE GENOMIC DNA]</scope>
    <source>
        <strain evidence="1">AQ028</strain>
        <tissue evidence="1">Male pupae</tissue>
    </source>
</reference>
<gene>
    <name evidence="1" type="ORF">ABMA28_004396</name>
</gene>
<dbReference type="AlphaFoldDB" id="A0ABD0STE9"/>
<dbReference type="PANTHER" id="PTHR21053:SF2">
    <property type="entry name" value="TRANSCRIPTION ELONGATION FACTOR, MITOCHONDRIAL"/>
    <property type="match status" value="1"/>
</dbReference>
<sequence length="363" mass="41758">MWLRTLTNSRKVLFKLNRCSMSVPYRLFSQVLDKTYTDEQKEKILQVMNDADDDILSRYDITKSKRKKVFQWKDTYGHLKTISDIELIDGFSDKTAKKLFDSILTGPTEQQPVPKVSSKIKGQILQPNLSESVRQKCRTVLTVYVSVNSVCWALIDKENYEVVEWNYHSIDYPDGKRLQITDIMQIAWNVTHSLPSADIYVMKAEATTLRAGGSDPNNPKVLAVNLQKSQMISMIVALINARSNQINNPNEDGETSVSEKSFRQKVYFLRPSLPYRLYGTLVGNERVSTDQTVEILLQNMSENSTENFLPKPTISEELKSDFRSRNELERDMLGHCLLLALTFMDLCMYKNQDSIQKLIKRGE</sequence>
<dbReference type="EMBL" id="JBEDNZ010000016">
    <property type="protein sequence ID" value="KAL0822284.1"/>
    <property type="molecule type" value="Genomic_DNA"/>
</dbReference>
<accession>A0ABD0STE9</accession>
<evidence type="ECO:0000313" key="1">
    <source>
        <dbReference type="EMBL" id="KAL0822284.1"/>
    </source>
</evidence>
<dbReference type="Proteomes" id="UP001549921">
    <property type="component" value="Unassembled WGS sequence"/>
</dbReference>